<comment type="caution">
    <text evidence="4">The sequence shown here is derived from an EMBL/GenBank/DDBJ whole genome shotgun (WGS) entry which is preliminary data.</text>
</comment>
<dbReference type="InterPro" id="IPR050266">
    <property type="entry name" value="AB_hydrolase_sf"/>
</dbReference>
<dbReference type="GO" id="GO:0016020">
    <property type="term" value="C:membrane"/>
    <property type="evidence" value="ECO:0007669"/>
    <property type="project" value="TreeGrafter"/>
</dbReference>
<evidence type="ECO:0000259" key="3">
    <source>
        <dbReference type="Pfam" id="PF00561"/>
    </source>
</evidence>
<dbReference type="InterPro" id="IPR029058">
    <property type="entry name" value="AB_hydrolase_fold"/>
</dbReference>
<dbReference type="InterPro" id="IPR002410">
    <property type="entry name" value="Peptidase_S33"/>
</dbReference>
<dbReference type="RefSeq" id="WP_100064171.1">
    <property type="nucleotide sequence ID" value="NZ_NUSQ01000166.1"/>
</dbReference>
<dbReference type="Proteomes" id="UP000225997">
    <property type="component" value="Unassembled WGS sequence"/>
</dbReference>
<dbReference type="GO" id="GO:0006508">
    <property type="term" value="P:proteolysis"/>
    <property type="evidence" value="ECO:0007669"/>
    <property type="project" value="InterPro"/>
</dbReference>
<dbReference type="AlphaFoldDB" id="A0A2B5X510"/>
<reference evidence="4 5" key="1">
    <citation type="submission" date="2017-09" db="EMBL/GenBank/DDBJ databases">
        <title>Large-scale bioinformatics analysis of Bacillus genomes uncovers conserved roles of natural products in bacterial physiology.</title>
        <authorList>
            <consortium name="Agbiome Team Llc"/>
            <person name="Bleich R.M."/>
            <person name="Grubbs K.J."/>
            <person name="Santa Maria K.C."/>
            <person name="Allen S.E."/>
            <person name="Farag S."/>
            <person name="Shank E.A."/>
            <person name="Bowers A."/>
        </authorList>
    </citation>
    <scope>NUCLEOTIDE SEQUENCE [LARGE SCALE GENOMIC DNA]</scope>
    <source>
        <strain evidence="4 5">AFS044250</strain>
    </source>
</reference>
<dbReference type="PRINTS" id="PR00111">
    <property type="entry name" value="ABHYDROLASE"/>
</dbReference>
<dbReference type="InterPro" id="IPR000073">
    <property type="entry name" value="AB_hydrolase_1"/>
</dbReference>
<gene>
    <name evidence="4" type="ORF">COF40_26350</name>
</gene>
<comment type="similarity">
    <text evidence="1">Belongs to the peptidase S33 family.</text>
</comment>
<sequence>MLAEINGCDLYYEVHGKESGQPIFFIHGGPGLGDCRADADTFTQLGDQYKLVFFDMRGSGRSEDKDPYTHKQWTEDIDKLREHLGFNQITIHGSSYGGFIALEYVLRYPQNVSHVLLNVTAASNEHHYLAIENALNSHLPGINHDMLKRLFNGEVASNEELKAMYSAILPLYSVNFDSVVAQKKVDSIFFHYATHNAAFHENLVQFDVRDRLKEIKAPVLVTGGKLDWVTPAIYSEEIAKNIVGAKLFIFEENGHSVIREKSEQYISILRNFLNEQNVKGEIKNVHNN</sequence>
<proteinExistence type="inferred from homology"/>
<organism evidence="4 5">
    <name type="scientific">Bacillus toyonensis</name>
    <dbReference type="NCBI Taxonomy" id="155322"/>
    <lineage>
        <taxon>Bacteria</taxon>
        <taxon>Bacillati</taxon>
        <taxon>Bacillota</taxon>
        <taxon>Bacilli</taxon>
        <taxon>Bacillales</taxon>
        <taxon>Bacillaceae</taxon>
        <taxon>Bacillus</taxon>
        <taxon>Bacillus cereus group</taxon>
    </lineage>
</organism>
<dbReference type="EMBL" id="NUSQ01000166">
    <property type="protein sequence ID" value="PHD61828.1"/>
    <property type="molecule type" value="Genomic_DNA"/>
</dbReference>
<evidence type="ECO:0000313" key="5">
    <source>
        <dbReference type="Proteomes" id="UP000225997"/>
    </source>
</evidence>
<evidence type="ECO:0000313" key="4">
    <source>
        <dbReference type="EMBL" id="PHD61828.1"/>
    </source>
</evidence>
<accession>A0A2B5X510</accession>
<feature type="domain" description="AB hydrolase-1" evidence="3">
    <location>
        <begin position="22"/>
        <end position="258"/>
    </location>
</feature>
<keyword evidence="2 4" id="KW-0378">Hydrolase</keyword>
<dbReference type="Pfam" id="PF00561">
    <property type="entry name" value="Abhydrolase_1"/>
    <property type="match status" value="1"/>
</dbReference>
<dbReference type="GO" id="GO:0004177">
    <property type="term" value="F:aminopeptidase activity"/>
    <property type="evidence" value="ECO:0007669"/>
    <property type="project" value="UniProtKB-EC"/>
</dbReference>
<dbReference type="PANTHER" id="PTHR43798">
    <property type="entry name" value="MONOACYLGLYCEROL LIPASE"/>
    <property type="match status" value="1"/>
</dbReference>
<protein>
    <submittedName>
        <fullName evidence="4">Alpha/beta hydrolase</fullName>
    </submittedName>
</protein>
<dbReference type="PANTHER" id="PTHR43798:SF27">
    <property type="entry name" value="HYDROLASE ALPHA_BETA HYDROLASE FOLD FAMILY"/>
    <property type="match status" value="1"/>
</dbReference>
<dbReference type="PRINTS" id="PR00793">
    <property type="entry name" value="PROAMNOPTASE"/>
</dbReference>
<dbReference type="Gene3D" id="3.40.50.1820">
    <property type="entry name" value="alpha/beta hydrolase"/>
    <property type="match status" value="1"/>
</dbReference>
<dbReference type="SUPFAM" id="SSF53474">
    <property type="entry name" value="alpha/beta-Hydrolases"/>
    <property type="match status" value="1"/>
</dbReference>
<name>A0A2B5X510_9BACI</name>
<evidence type="ECO:0000256" key="1">
    <source>
        <dbReference type="ARBA" id="ARBA00010088"/>
    </source>
</evidence>
<evidence type="ECO:0000256" key="2">
    <source>
        <dbReference type="ARBA" id="ARBA00022801"/>
    </source>
</evidence>